<accession>R7ZT10</accession>
<gene>
    <name evidence="1" type="ORF">ADIS_2297</name>
</gene>
<dbReference type="SUPFAM" id="SSF56801">
    <property type="entry name" value="Acetyl-CoA synthetase-like"/>
    <property type="match status" value="1"/>
</dbReference>
<name>R7ZT10_9BACT</name>
<dbReference type="Proteomes" id="UP000013909">
    <property type="component" value="Unassembled WGS sequence"/>
</dbReference>
<dbReference type="Gene3D" id="3.40.50.12780">
    <property type="entry name" value="N-terminal domain of ligase-like"/>
    <property type="match status" value="1"/>
</dbReference>
<keyword evidence="2" id="KW-1185">Reference proteome</keyword>
<evidence type="ECO:0000313" key="1">
    <source>
        <dbReference type="EMBL" id="EON77217.1"/>
    </source>
</evidence>
<proteinExistence type="predicted"/>
<sequence>MKDDDFEEMALRLFKLQADANPIYKAYLRARRTEANKVKDLTDIPFLPLSFFKNNPVFCGKITEDSPFFSSSGTTGQITSKHYYWSEPFYQEHAKRIFERFYGPLEGYHLLALLPSYLERRGSSLVCMADFFIGETKSAYSGFYLYNHRDLLDTIQVAIEDSDRKILLLGVTFALLDLAEVAIALPDASRLLVMETGGMKGRRREMIREEVHGKIKTAFGLEAVHSEYGMTEMMSQAYSKGEGKYELPPCVRVLIRDPHDPYCYQDNKTGGINVIDLGNFHSCAFLETQDLGRWDERGKLEILGRFDHSDLRGCNLMVN</sequence>
<dbReference type="AlphaFoldDB" id="R7ZT10"/>
<comment type="caution">
    <text evidence="1">The sequence shown here is derived from an EMBL/GenBank/DDBJ whole genome shotgun (WGS) entry which is preliminary data.</text>
</comment>
<protein>
    <submittedName>
        <fullName evidence="1">Putative acyl protein synthase/acyl-CoA reductase-like protein</fullName>
    </submittedName>
</protein>
<evidence type="ECO:0000313" key="2">
    <source>
        <dbReference type="Proteomes" id="UP000013909"/>
    </source>
</evidence>
<dbReference type="PATRIC" id="fig|1288963.3.peg.2289"/>
<reference evidence="1 2" key="1">
    <citation type="submission" date="2013-02" db="EMBL/GenBank/DDBJ databases">
        <title>A novel strain isolated from Lonar lake, Maharashtra, India.</title>
        <authorList>
            <person name="Singh A."/>
        </authorList>
    </citation>
    <scope>NUCLEOTIDE SEQUENCE [LARGE SCALE GENOMIC DNA]</scope>
    <source>
        <strain evidence="1 2">AK24</strain>
    </source>
</reference>
<dbReference type="EMBL" id="AQHR01000061">
    <property type="protein sequence ID" value="EON77217.1"/>
    <property type="molecule type" value="Genomic_DNA"/>
</dbReference>
<organism evidence="1 2">
    <name type="scientific">Lunatimonas lonarensis</name>
    <dbReference type="NCBI Taxonomy" id="1232681"/>
    <lineage>
        <taxon>Bacteria</taxon>
        <taxon>Pseudomonadati</taxon>
        <taxon>Bacteroidota</taxon>
        <taxon>Cytophagia</taxon>
        <taxon>Cytophagales</taxon>
        <taxon>Cyclobacteriaceae</taxon>
    </lineage>
</organism>
<dbReference type="STRING" id="1232681.ADIS_2297"/>
<dbReference type="InterPro" id="IPR042099">
    <property type="entry name" value="ANL_N_sf"/>
</dbReference>